<feature type="domain" description="HTH araC/xylS-type" evidence="5">
    <location>
        <begin position="220"/>
        <end position="317"/>
    </location>
</feature>
<protein>
    <submittedName>
        <fullName evidence="6">Transcriptional regulator of rhamnose utilization, AraC family</fullName>
    </submittedName>
</protein>
<keyword evidence="2" id="KW-0238">DNA-binding</keyword>
<evidence type="ECO:0000256" key="1">
    <source>
        <dbReference type="ARBA" id="ARBA00023015"/>
    </source>
</evidence>
<proteinExistence type="predicted"/>
<dbReference type="InterPro" id="IPR003313">
    <property type="entry name" value="AraC-bd"/>
</dbReference>
<dbReference type="PANTHER" id="PTHR43280">
    <property type="entry name" value="ARAC-FAMILY TRANSCRIPTIONAL REGULATOR"/>
    <property type="match status" value="1"/>
</dbReference>
<dbReference type="Gene3D" id="1.10.10.60">
    <property type="entry name" value="Homeodomain-like"/>
    <property type="match status" value="2"/>
</dbReference>
<keyword evidence="7" id="KW-1185">Reference proteome</keyword>
<dbReference type="RefSeq" id="WP_046443702.1">
    <property type="nucleotide sequence ID" value="NZ_CAUERS010000091.1"/>
</dbReference>
<name>A0A0M2NEX2_9FIRM</name>
<reference evidence="6 7" key="1">
    <citation type="submission" date="2015-04" db="EMBL/GenBank/DDBJ databases">
        <title>Draft genome sequence of bacteremic isolate Catabacter hongkongensis type strain HKU16T.</title>
        <authorList>
            <person name="Lau S.K."/>
            <person name="Teng J.L."/>
            <person name="Huang Y."/>
            <person name="Curreem S.O."/>
            <person name="Tsui S.K."/>
            <person name="Woo P.C."/>
        </authorList>
    </citation>
    <scope>NUCLEOTIDE SEQUENCE [LARGE SCALE GENOMIC DNA]</scope>
    <source>
        <strain evidence="6 7">HKU16</strain>
    </source>
</reference>
<dbReference type="InterPro" id="IPR014710">
    <property type="entry name" value="RmlC-like_jellyroll"/>
</dbReference>
<dbReference type="InterPro" id="IPR037923">
    <property type="entry name" value="HTH-like"/>
</dbReference>
<keyword evidence="1" id="KW-0805">Transcription regulation</keyword>
<keyword evidence="3" id="KW-0804">Transcription</keyword>
<evidence type="ECO:0000256" key="2">
    <source>
        <dbReference type="ARBA" id="ARBA00023125"/>
    </source>
</evidence>
<evidence type="ECO:0000259" key="5">
    <source>
        <dbReference type="PROSITE" id="PS01124"/>
    </source>
</evidence>
<evidence type="ECO:0000313" key="7">
    <source>
        <dbReference type="Proteomes" id="UP000034076"/>
    </source>
</evidence>
<dbReference type="SMART" id="SM00342">
    <property type="entry name" value="HTH_ARAC"/>
    <property type="match status" value="1"/>
</dbReference>
<accession>A0A0M2NEX2</accession>
<dbReference type="InterPro" id="IPR018060">
    <property type="entry name" value="HTH_AraC"/>
</dbReference>
<dbReference type="STRING" id="270498.CHK_1848"/>
<gene>
    <name evidence="6" type="ORF">CHK_1848</name>
</gene>
<organism evidence="6 7">
    <name type="scientific">Christensenella hongkongensis</name>
    <dbReference type="NCBI Taxonomy" id="270498"/>
    <lineage>
        <taxon>Bacteria</taxon>
        <taxon>Bacillati</taxon>
        <taxon>Bacillota</taxon>
        <taxon>Clostridia</taxon>
        <taxon>Christensenellales</taxon>
        <taxon>Christensenellaceae</taxon>
        <taxon>Christensenella</taxon>
    </lineage>
</organism>
<dbReference type="Proteomes" id="UP000034076">
    <property type="component" value="Unassembled WGS sequence"/>
</dbReference>
<dbReference type="Gene3D" id="2.60.120.10">
    <property type="entry name" value="Jelly Rolls"/>
    <property type="match status" value="1"/>
</dbReference>
<dbReference type="PATRIC" id="fig|270498.16.peg.1115"/>
<dbReference type="GO" id="GO:0003700">
    <property type="term" value="F:DNA-binding transcription factor activity"/>
    <property type="evidence" value="ECO:0007669"/>
    <property type="project" value="InterPro"/>
</dbReference>
<dbReference type="PRINTS" id="PR00032">
    <property type="entry name" value="HTHARAC"/>
</dbReference>
<sequence>MNQEILRKIEPPTPEEQGFLSGEGLAPEDYFSGTDFAVDSKKMLSKGMLIASRTHTRFIDFPRHRHNYIEMMYMCQGSVTHLIEGRELVLRQGEFLLLNQHLYHSIRRAERRDIGVNFIVLPEFFDAVLDMLDGGNVLTDFLVDTLRGESGKIRFLHCKVADVPEIQNLIENLLYSLVWRKRDEEKLNQTTMMLLFMHLMNHPDRIDVGKRYEYENSIMMTVLRYVDMHYKDADLTALSQSLNHSLSSLSRVIRRNTGCTFKELLQKKRFLVARGLLRKTNLSINDIAAAVGYENNSYFYRRFREKYGVSPKEYRAGEGKG</sequence>
<evidence type="ECO:0000313" key="6">
    <source>
        <dbReference type="EMBL" id="KKI50733.1"/>
    </source>
</evidence>
<evidence type="ECO:0000256" key="3">
    <source>
        <dbReference type="ARBA" id="ARBA00023163"/>
    </source>
</evidence>
<dbReference type="PANTHER" id="PTHR43280:SF28">
    <property type="entry name" value="HTH-TYPE TRANSCRIPTIONAL ACTIVATOR RHAS"/>
    <property type="match status" value="1"/>
</dbReference>
<feature type="compositionally biased region" description="Basic and acidic residues" evidence="4">
    <location>
        <begin position="1"/>
        <end position="10"/>
    </location>
</feature>
<dbReference type="AlphaFoldDB" id="A0A0M2NEX2"/>
<dbReference type="EMBL" id="LAYJ01000102">
    <property type="protein sequence ID" value="KKI50733.1"/>
    <property type="molecule type" value="Genomic_DNA"/>
</dbReference>
<dbReference type="Pfam" id="PF02311">
    <property type="entry name" value="AraC_binding"/>
    <property type="match status" value="1"/>
</dbReference>
<dbReference type="InterPro" id="IPR009057">
    <property type="entry name" value="Homeodomain-like_sf"/>
</dbReference>
<dbReference type="GO" id="GO:0043565">
    <property type="term" value="F:sequence-specific DNA binding"/>
    <property type="evidence" value="ECO:0007669"/>
    <property type="project" value="InterPro"/>
</dbReference>
<dbReference type="SUPFAM" id="SSF46689">
    <property type="entry name" value="Homeodomain-like"/>
    <property type="match status" value="1"/>
</dbReference>
<dbReference type="SUPFAM" id="SSF51215">
    <property type="entry name" value="Regulatory protein AraC"/>
    <property type="match status" value="1"/>
</dbReference>
<dbReference type="PROSITE" id="PS01124">
    <property type="entry name" value="HTH_ARAC_FAMILY_2"/>
    <property type="match status" value="1"/>
</dbReference>
<feature type="region of interest" description="Disordered" evidence="4">
    <location>
        <begin position="1"/>
        <end position="20"/>
    </location>
</feature>
<dbReference type="OrthoDB" id="9816335at2"/>
<dbReference type="Pfam" id="PF12833">
    <property type="entry name" value="HTH_18"/>
    <property type="match status" value="1"/>
</dbReference>
<comment type="caution">
    <text evidence="6">The sequence shown here is derived from an EMBL/GenBank/DDBJ whole genome shotgun (WGS) entry which is preliminary data.</text>
</comment>
<dbReference type="InterPro" id="IPR020449">
    <property type="entry name" value="Tscrpt_reg_AraC-type_HTH"/>
</dbReference>
<evidence type="ECO:0000256" key="4">
    <source>
        <dbReference type="SAM" id="MobiDB-lite"/>
    </source>
</evidence>